<comment type="similarity">
    <text evidence="2 7">Belongs to the flagella basal body rod proteins family.</text>
</comment>
<protein>
    <recommendedName>
        <fullName evidence="3 6">Flagellar basal-body rod protein FlgG</fullName>
    </recommendedName>
</protein>
<organism evidence="11 12">
    <name type="scientific">Mucisphaera calidilacus</name>
    <dbReference type="NCBI Taxonomy" id="2527982"/>
    <lineage>
        <taxon>Bacteria</taxon>
        <taxon>Pseudomonadati</taxon>
        <taxon>Planctomycetota</taxon>
        <taxon>Phycisphaerae</taxon>
        <taxon>Phycisphaerales</taxon>
        <taxon>Phycisphaeraceae</taxon>
        <taxon>Mucisphaera</taxon>
    </lineage>
</organism>
<dbReference type="OrthoDB" id="9804559at2"/>
<keyword evidence="11" id="KW-0966">Cell projection</keyword>
<dbReference type="Pfam" id="PF00460">
    <property type="entry name" value="Flg_bb_rod"/>
    <property type="match status" value="1"/>
</dbReference>
<dbReference type="RefSeq" id="WP_145446540.1">
    <property type="nucleotide sequence ID" value="NZ_CP036280.1"/>
</dbReference>
<evidence type="ECO:0000259" key="10">
    <source>
        <dbReference type="Pfam" id="PF22692"/>
    </source>
</evidence>
<feature type="domain" description="Flagellar basal-body/hook protein C-terminal" evidence="9">
    <location>
        <begin position="221"/>
        <end position="261"/>
    </location>
</feature>
<gene>
    <name evidence="11" type="primary">flgG_1</name>
    <name evidence="11" type="ORF">Pan265_22330</name>
</gene>
<dbReference type="PANTHER" id="PTHR30435">
    <property type="entry name" value="FLAGELLAR PROTEIN"/>
    <property type="match status" value="1"/>
</dbReference>
<dbReference type="AlphaFoldDB" id="A0A518BZH4"/>
<evidence type="ECO:0000256" key="6">
    <source>
        <dbReference type="NCBIfam" id="TIGR02488"/>
    </source>
</evidence>
<keyword evidence="11" id="KW-0282">Flagellum</keyword>
<accession>A0A518BZH4</accession>
<dbReference type="SUPFAM" id="SSF117143">
    <property type="entry name" value="Flagellar hook protein flgE"/>
    <property type="match status" value="1"/>
</dbReference>
<evidence type="ECO:0000313" key="12">
    <source>
        <dbReference type="Proteomes" id="UP000320386"/>
    </source>
</evidence>
<evidence type="ECO:0000256" key="4">
    <source>
        <dbReference type="ARBA" id="ARBA00023143"/>
    </source>
</evidence>
<dbReference type="Pfam" id="PF22692">
    <property type="entry name" value="LlgE_F_G_D1"/>
    <property type="match status" value="1"/>
</dbReference>
<dbReference type="KEGG" id="mcad:Pan265_22330"/>
<feature type="domain" description="Flagellar basal body rod protein N-terminal" evidence="8">
    <location>
        <begin position="7"/>
        <end position="36"/>
    </location>
</feature>
<evidence type="ECO:0000256" key="7">
    <source>
        <dbReference type="RuleBase" id="RU362116"/>
    </source>
</evidence>
<dbReference type="InterPro" id="IPR001444">
    <property type="entry name" value="Flag_bb_rod_N"/>
</dbReference>
<keyword evidence="12" id="KW-1185">Reference proteome</keyword>
<dbReference type="Proteomes" id="UP000320386">
    <property type="component" value="Chromosome"/>
</dbReference>
<dbReference type="Pfam" id="PF06429">
    <property type="entry name" value="Flg_bbr_C"/>
    <property type="match status" value="1"/>
</dbReference>
<sequence length="268" mass="28247">MAVIALHSAATGLTSLSTSLDVIANNLANVNTPGFKSSRVNFEDLIYEHREQPGVENANGDQRPAGLQVGLGVKVSNTQYDFSPGSPIETEQDLDLMIAGAGFFEVEIVTEDGGGVGFTRAGNFNVNADGEMVLGTRDGYRLVPGITIPEGTVSVEVASDGTVYAVDPENDLQEIGQIQLTNFINSAGLKSIGGNIYVETAASGPPVQGTPGEGNLGTIEQGFIENSNVNMVRELVSLIKTQRAFELNSQTIQAADSALEVVGNLRRF</sequence>
<name>A0A518BZH4_9BACT</name>
<dbReference type="PROSITE" id="PS00588">
    <property type="entry name" value="FLAGELLA_BB_ROD"/>
    <property type="match status" value="1"/>
</dbReference>
<evidence type="ECO:0000256" key="2">
    <source>
        <dbReference type="ARBA" id="ARBA00009677"/>
    </source>
</evidence>
<comment type="subcellular location">
    <subcellularLocation>
        <location evidence="1 7">Bacterial flagellum basal body</location>
    </subcellularLocation>
</comment>
<dbReference type="InterPro" id="IPR037925">
    <property type="entry name" value="FlgE/F/G-like"/>
</dbReference>
<dbReference type="InterPro" id="IPR020013">
    <property type="entry name" value="Flagellar_FlgE/F/G"/>
</dbReference>
<keyword evidence="4 7" id="KW-0975">Bacterial flagellum</keyword>
<dbReference type="PANTHER" id="PTHR30435:SF19">
    <property type="entry name" value="FLAGELLAR BASAL-BODY ROD PROTEIN FLGG"/>
    <property type="match status" value="1"/>
</dbReference>
<dbReference type="GO" id="GO:0009426">
    <property type="term" value="C:bacterial-type flagellum basal body, distal rod"/>
    <property type="evidence" value="ECO:0007669"/>
    <property type="project" value="UniProtKB-UniRule"/>
</dbReference>
<dbReference type="InterPro" id="IPR010930">
    <property type="entry name" value="Flg_bb/hook_C_dom"/>
</dbReference>
<evidence type="ECO:0000256" key="1">
    <source>
        <dbReference type="ARBA" id="ARBA00004117"/>
    </source>
</evidence>
<dbReference type="InterPro" id="IPR019776">
    <property type="entry name" value="Flagellar_basal_body_rod_CS"/>
</dbReference>
<dbReference type="NCBIfam" id="TIGR03506">
    <property type="entry name" value="FlgEFG_subfam"/>
    <property type="match status" value="2"/>
</dbReference>
<evidence type="ECO:0000259" key="9">
    <source>
        <dbReference type="Pfam" id="PF06429"/>
    </source>
</evidence>
<keyword evidence="11" id="KW-0969">Cilium</keyword>
<feature type="domain" description="Flagellar hook protein FlgE/F/G-like D1" evidence="10">
    <location>
        <begin position="97"/>
        <end position="165"/>
    </location>
</feature>
<comment type="subunit">
    <text evidence="5">The basal body constitutes a major portion of the flagellar organelle and consists of four rings (L,P,S, and M) mounted on a central rod. The rod consists of about 26 subunits of FlgG in the distal portion, and FlgB, FlgC and FlgF are thought to build up the proximal portion of the rod with about 6 subunits each.</text>
</comment>
<dbReference type="NCBIfam" id="TIGR02488">
    <property type="entry name" value="flgG_G_neg"/>
    <property type="match status" value="1"/>
</dbReference>
<dbReference type="InterPro" id="IPR012834">
    <property type="entry name" value="FlgG_G_neg"/>
</dbReference>
<dbReference type="GO" id="GO:0071978">
    <property type="term" value="P:bacterial-type flagellum-dependent swarming motility"/>
    <property type="evidence" value="ECO:0007669"/>
    <property type="project" value="TreeGrafter"/>
</dbReference>
<reference evidence="11 12" key="1">
    <citation type="submission" date="2019-02" db="EMBL/GenBank/DDBJ databases">
        <title>Deep-cultivation of Planctomycetes and their phenomic and genomic characterization uncovers novel biology.</title>
        <authorList>
            <person name="Wiegand S."/>
            <person name="Jogler M."/>
            <person name="Boedeker C."/>
            <person name="Pinto D."/>
            <person name="Vollmers J."/>
            <person name="Rivas-Marin E."/>
            <person name="Kohn T."/>
            <person name="Peeters S.H."/>
            <person name="Heuer A."/>
            <person name="Rast P."/>
            <person name="Oberbeckmann S."/>
            <person name="Bunk B."/>
            <person name="Jeske O."/>
            <person name="Meyerdierks A."/>
            <person name="Storesund J.E."/>
            <person name="Kallscheuer N."/>
            <person name="Luecker S."/>
            <person name="Lage O.M."/>
            <person name="Pohl T."/>
            <person name="Merkel B.J."/>
            <person name="Hornburger P."/>
            <person name="Mueller R.-W."/>
            <person name="Bruemmer F."/>
            <person name="Labrenz M."/>
            <person name="Spormann A.M."/>
            <person name="Op den Camp H."/>
            <person name="Overmann J."/>
            <person name="Amann R."/>
            <person name="Jetten M.S.M."/>
            <person name="Mascher T."/>
            <person name="Medema M.H."/>
            <person name="Devos D.P."/>
            <person name="Kaster A.-K."/>
            <person name="Ovreas L."/>
            <person name="Rohde M."/>
            <person name="Galperin M.Y."/>
            <person name="Jogler C."/>
        </authorList>
    </citation>
    <scope>NUCLEOTIDE SEQUENCE [LARGE SCALE GENOMIC DNA]</scope>
    <source>
        <strain evidence="11 12">Pan265</strain>
    </source>
</reference>
<evidence type="ECO:0000259" key="8">
    <source>
        <dbReference type="Pfam" id="PF00460"/>
    </source>
</evidence>
<evidence type="ECO:0000256" key="5">
    <source>
        <dbReference type="ARBA" id="ARBA00025933"/>
    </source>
</evidence>
<evidence type="ECO:0000313" key="11">
    <source>
        <dbReference type="EMBL" id="QDU72368.1"/>
    </source>
</evidence>
<evidence type="ECO:0000256" key="3">
    <source>
        <dbReference type="ARBA" id="ARBA00017948"/>
    </source>
</evidence>
<dbReference type="EMBL" id="CP036280">
    <property type="protein sequence ID" value="QDU72368.1"/>
    <property type="molecule type" value="Genomic_DNA"/>
</dbReference>
<dbReference type="InterPro" id="IPR053967">
    <property type="entry name" value="LlgE_F_G-like_D1"/>
</dbReference>
<proteinExistence type="inferred from homology"/>